<dbReference type="PRINTS" id="PR00975">
    <property type="entry name" value="RIBOSOMALS19"/>
</dbReference>
<dbReference type="SUPFAM" id="SSF54570">
    <property type="entry name" value="Ribosomal protein S19"/>
    <property type="match status" value="1"/>
</dbReference>
<dbReference type="GO" id="GO:0000028">
    <property type="term" value="P:ribosomal small subunit assembly"/>
    <property type="evidence" value="ECO:0007669"/>
    <property type="project" value="TreeGrafter"/>
</dbReference>
<evidence type="ECO:0000256" key="1">
    <source>
        <dbReference type="ARBA" id="ARBA00007345"/>
    </source>
</evidence>
<organism evidence="9">
    <name type="scientific">Volvocales sp. NrCl902</name>
    <dbReference type="NCBI Taxonomy" id="2682054"/>
    <lineage>
        <taxon>Eukaryota</taxon>
        <taxon>Viridiplantae</taxon>
        <taxon>Chlorophyta</taxon>
        <taxon>core chlorophytes</taxon>
        <taxon>Chlorophyceae</taxon>
        <taxon>CS clade</taxon>
        <taxon>Chlamydomonadales</taxon>
    </lineage>
</organism>
<dbReference type="GO" id="GO:0015935">
    <property type="term" value="C:small ribosomal subunit"/>
    <property type="evidence" value="ECO:0007669"/>
    <property type="project" value="InterPro"/>
</dbReference>
<evidence type="ECO:0000256" key="8">
    <source>
        <dbReference type="SAM" id="MobiDB-lite"/>
    </source>
</evidence>
<dbReference type="InterPro" id="IPR020934">
    <property type="entry name" value="Ribosomal_uS19_CS"/>
</dbReference>
<dbReference type="EMBL" id="LC516060">
    <property type="protein sequence ID" value="BBQ09612.1"/>
    <property type="molecule type" value="Genomic_DNA"/>
</dbReference>
<dbReference type="GO" id="GO:0003735">
    <property type="term" value="F:structural constituent of ribosome"/>
    <property type="evidence" value="ECO:0007669"/>
    <property type="project" value="InterPro"/>
</dbReference>
<dbReference type="InterPro" id="IPR005732">
    <property type="entry name" value="Ribosomal_uS19_bac-type"/>
</dbReference>
<keyword evidence="9" id="KW-0934">Plastid</keyword>
<proteinExistence type="inferred from homology"/>
<evidence type="ECO:0000313" key="9">
    <source>
        <dbReference type="EMBL" id="BBQ09612.1"/>
    </source>
</evidence>
<dbReference type="InterPro" id="IPR002222">
    <property type="entry name" value="Ribosomal_uS19"/>
</dbReference>
<geneLocation type="plastid" evidence="9"/>
<sequence>MTRSIKKGPFLNYSLYKKVQLLTNQLLIASPSKSPLPLSKEGDSDGRKGLTFKEVQKEKKGKLEAKEGSGKVKKDNKGKSGPFVNQKGQKTTKYLIRTWGRSSTIIPSMIGLTIGVYNGKTVIPVFITDQMVGHKLGEFSPTRTYRGHSKKDKKNKR</sequence>
<keyword evidence="5 7" id="KW-0687">Ribonucleoprotein</keyword>
<dbReference type="NCBIfam" id="TIGR01050">
    <property type="entry name" value="rpsS_bact"/>
    <property type="match status" value="1"/>
</dbReference>
<dbReference type="AlphaFoldDB" id="A0A7G1GG87"/>
<keyword evidence="2" id="KW-0699">rRNA-binding</keyword>
<feature type="region of interest" description="Disordered" evidence="8">
    <location>
        <begin position="31"/>
        <end position="86"/>
    </location>
</feature>
<evidence type="ECO:0000256" key="6">
    <source>
        <dbReference type="ARBA" id="ARBA00035253"/>
    </source>
</evidence>
<dbReference type="Pfam" id="PF00203">
    <property type="entry name" value="Ribosomal_S19"/>
    <property type="match status" value="1"/>
</dbReference>
<dbReference type="GO" id="GO:0006412">
    <property type="term" value="P:translation"/>
    <property type="evidence" value="ECO:0007669"/>
    <property type="project" value="InterPro"/>
</dbReference>
<dbReference type="Gene3D" id="3.30.860.10">
    <property type="entry name" value="30s Ribosomal Protein S19, Chain A"/>
    <property type="match status" value="1"/>
</dbReference>
<evidence type="ECO:0000256" key="3">
    <source>
        <dbReference type="ARBA" id="ARBA00022884"/>
    </source>
</evidence>
<dbReference type="PROSITE" id="PS00323">
    <property type="entry name" value="RIBOSOMAL_S19"/>
    <property type="match status" value="1"/>
</dbReference>
<dbReference type="GO" id="GO:0019843">
    <property type="term" value="F:rRNA binding"/>
    <property type="evidence" value="ECO:0007669"/>
    <property type="project" value="UniProtKB-KW"/>
</dbReference>
<comment type="similarity">
    <text evidence="1 7">Belongs to the universal ribosomal protein uS19 family.</text>
</comment>
<dbReference type="PANTHER" id="PTHR11880">
    <property type="entry name" value="RIBOSOMAL PROTEIN S19P FAMILY MEMBER"/>
    <property type="match status" value="1"/>
</dbReference>
<evidence type="ECO:0000256" key="5">
    <source>
        <dbReference type="ARBA" id="ARBA00023274"/>
    </source>
</evidence>
<evidence type="ECO:0000256" key="7">
    <source>
        <dbReference type="RuleBase" id="RU003485"/>
    </source>
</evidence>
<feature type="compositionally biased region" description="Basic and acidic residues" evidence="8">
    <location>
        <begin position="54"/>
        <end position="78"/>
    </location>
</feature>
<name>A0A7G1GG87_9CHLO</name>
<dbReference type="PANTHER" id="PTHR11880:SF8">
    <property type="entry name" value="SMALL RIBOSOMAL SUBUNIT PROTEIN US19M"/>
    <property type="match status" value="1"/>
</dbReference>
<gene>
    <name evidence="9" type="primary">rps19</name>
</gene>
<reference evidence="9" key="1">
    <citation type="submission" date="2019-12" db="EMBL/GenBank/DDBJ databases">
        <title>A plastid genome of a nonphotosynthetic green alga.</title>
        <authorList>
            <person name="Kamikawa R."/>
        </authorList>
    </citation>
    <scope>NUCLEOTIDE SEQUENCE</scope>
    <source>
        <strain evidence="9">NrCl902</strain>
    </source>
</reference>
<keyword evidence="3" id="KW-0694">RNA-binding</keyword>
<evidence type="ECO:0000256" key="4">
    <source>
        <dbReference type="ARBA" id="ARBA00022980"/>
    </source>
</evidence>
<protein>
    <recommendedName>
        <fullName evidence="6">Small ribosomal subunit protein uS19c</fullName>
    </recommendedName>
</protein>
<keyword evidence="4 7" id="KW-0689">Ribosomal protein</keyword>
<accession>A0A7G1GG87</accession>
<dbReference type="HAMAP" id="MF_00531">
    <property type="entry name" value="Ribosomal_uS19"/>
    <property type="match status" value="1"/>
</dbReference>
<evidence type="ECO:0000256" key="2">
    <source>
        <dbReference type="ARBA" id="ARBA00022730"/>
    </source>
</evidence>
<dbReference type="FunFam" id="3.30.860.10:FF:000001">
    <property type="entry name" value="30S ribosomal protein S19"/>
    <property type="match status" value="1"/>
</dbReference>
<dbReference type="GO" id="GO:0005737">
    <property type="term" value="C:cytoplasm"/>
    <property type="evidence" value="ECO:0007669"/>
    <property type="project" value="UniProtKB-ARBA"/>
</dbReference>
<dbReference type="InterPro" id="IPR023575">
    <property type="entry name" value="Ribosomal_uS19_SF"/>
</dbReference>